<feature type="region of interest" description="Disordered" evidence="1">
    <location>
        <begin position="81"/>
        <end position="108"/>
    </location>
</feature>
<evidence type="ECO:0000313" key="2">
    <source>
        <dbReference type="EnsemblPlants" id="MELO3C033792.2.1"/>
    </source>
</evidence>
<accession>A0A9I9EI66</accession>
<dbReference type="EnsemblPlants" id="MELO3C033792.2.1">
    <property type="protein sequence ID" value="MELO3C033792.2.1"/>
    <property type="gene ID" value="MELO3C033792.2"/>
</dbReference>
<sequence>LSGDPNNALIIFPIKLPAFCSYSIEAPHHLTFTNGLSVIIETSMQQHWFSHLDILFVAPKAIPILGLSSLTEEMGNIRRNQVKKKRNKDCTVRRGGSRKQENTENFSYTHKGEHDKERLTTISGAILIRRSRCVSAAFSGVLTMRDSEVRGTTGFLASTRCGSTTIFSTSYDSLWGSFRRVWVLFLGYFRSFSISNSEVYFSTCVSHILWCLIDGKVVYDETYRKVKAAIKYGRNSLIMSIVLDALKTRNLEIKKERKDGEILIAKRRSDKKKWKRKEKSSMMNSNGEARIRSATKALKQQKQQIVDHVVTDIRIDGVQSSGKGSDISSDQSPLVSQIEATNQSEFDEKKKRLHSEERGQPQTRKKRENFSYTQEGDHDGERLMAISGAVLVRRSRCVLTAFSDVLTMRDSEVGGTTGFLASSRCGSTTIFPMGYNSLWGSFQRVWVLFLSSNKWFMFAEIFGKWVRFEQPERTKVLRDSKQILKGILVSYLRYPIMMQSFDMEVQHAVDG</sequence>
<name>A0A9I9EI66_CUCME</name>
<evidence type="ECO:0000256" key="1">
    <source>
        <dbReference type="SAM" id="MobiDB-lite"/>
    </source>
</evidence>
<dbReference type="AlphaFoldDB" id="A0A9I9EI66"/>
<feature type="compositionally biased region" description="Polar residues" evidence="1">
    <location>
        <begin position="319"/>
        <end position="344"/>
    </location>
</feature>
<feature type="compositionally biased region" description="Basic and acidic residues" evidence="1">
    <location>
        <begin position="88"/>
        <end position="102"/>
    </location>
</feature>
<protein>
    <submittedName>
        <fullName evidence="2">Uncharacterized protein</fullName>
    </submittedName>
</protein>
<dbReference type="Gramene" id="MELO3C033792.2.1">
    <property type="protein sequence ID" value="MELO3C033792.2.1"/>
    <property type="gene ID" value="MELO3C033792.2"/>
</dbReference>
<feature type="region of interest" description="Disordered" evidence="1">
    <location>
        <begin position="319"/>
        <end position="375"/>
    </location>
</feature>
<reference evidence="2" key="1">
    <citation type="submission" date="2023-03" db="UniProtKB">
        <authorList>
            <consortium name="EnsemblPlants"/>
        </authorList>
    </citation>
    <scope>IDENTIFICATION</scope>
</reference>
<feature type="compositionally biased region" description="Basic and acidic residues" evidence="1">
    <location>
        <begin position="346"/>
        <end position="359"/>
    </location>
</feature>
<organism evidence="2">
    <name type="scientific">Cucumis melo</name>
    <name type="common">Muskmelon</name>
    <dbReference type="NCBI Taxonomy" id="3656"/>
    <lineage>
        <taxon>Eukaryota</taxon>
        <taxon>Viridiplantae</taxon>
        <taxon>Streptophyta</taxon>
        <taxon>Embryophyta</taxon>
        <taxon>Tracheophyta</taxon>
        <taxon>Spermatophyta</taxon>
        <taxon>Magnoliopsida</taxon>
        <taxon>eudicotyledons</taxon>
        <taxon>Gunneridae</taxon>
        <taxon>Pentapetalae</taxon>
        <taxon>rosids</taxon>
        <taxon>fabids</taxon>
        <taxon>Cucurbitales</taxon>
        <taxon>Cucurbitaceae</taxon>
        <taxon>Benincaseae</taxon>
        <taxon>Cucumis</taxon>
    </lineage>
</organism>
<proteinExistence type="predicted"/>